<dbReference type="Gene3D" id="3.30.1490.110">
    <property type="match status" value="1"/>
</dbReference>
<keyword evidence="9" id="KW-1185">Reference proteome</keyword>
<dbReference type="InterPro" id="IPR050696">
    <property type="entry name" value="FtsA/MreB"/>
</dbReference>
<dbReference type="GO" id="GO:0032153">
    <property type="term" value="C:cell division site"/>
    <property type="evidence" value="ECO:0007669"/>
    <property type="project" value="UniProtKB-UniRule"/>
</dbReference>
<evidence type="ECO:0000256" key="1">
    <source>
        <dbReference type="ARBA" id="ARBA00022475"/>
    </source>
</evidence>
<comment type="subunit">
    <text evidence="5">Self-interacts. Interacts with FtsZ.</text>
</comment>
<dbReference type="PIRSF" id="PIRSF003101">
    <property type="entry name" value="FtsA"/>
    <property type="match status" value="1"/>
</dbReference>
<dbReference type="GO" id="GO:0009898">
    <property type="term" value="C:cytoplasmic side of plasma membrane"/>
    <property type="evidence" value="ECO:0007669"/>
    <property type="project" value="UniProtKB-UniRule"/>
</dbReference>
<dbReference type="Pfam" id="PF14450">
    <property type="entry name" value="FtsA"/>
    <property type="match status" value="1"/>
</dbReference>
<comment type="similarity">
    <text evidence="5 6">Belongs to the FtsA/MreB family.</text>
</comment>
<dbReference type="SUPFAM" id="SSF53067">
    <property type="entry name" value="Actin-like ATPase domain"/>
    <property type="match status" value="2"/>
</dbReference>
<protein>
    <recommendedName>
        <fullName evidence="5 6">Cell division protein FtsA</fullName>
    </recommendedName>
</protein>
<sequence>MKEMIVVLDIGTTKISMTYGEINKEGELSISGYEEVTATGLSNGVIVNIDKTVEEVLLVKKKLEKFIGICIDKVYLLLSGNICSIYKNRGMIAISSEEKEITPNDIKRVIDVTTAIPTSKHNTIIGVDPYEYVVDGIRNVSDPIGMIGHRLELKANIIISKTSIITNLEKVVEKIGLKVLGRVLQPISISNIILRREKVNYVTSIVDVGGESTGVSIFEGSNLVDMYTIPLGGKNITKDIGYFFKLSFNTAEAIKKSLIDFSIGYDEEEEVLIENSFHEKVTIKKSLLNDVAYDRVEEILNMIKDSFKRYDKSINRVVLVGGGLGEFPGIEEIIKYNLKIPCMVYKERLFDEEKSLLAPSIAAIKDEYNNYFPLKELNQKHGDKEVEQQEVSGKVGIVTKLRAFIDEFL</sequence>
<evidence type="ECO:0000313" key="8">
    <source>
        <dbReference type="EMBL" id="CDM69108.1"/>
    </source>
</evidence>
<dbReference type="RefSeq" id="WP_044038830.1">
    <property type="nucleotide sequence ID" value="NZ_HG917868.1"/>
</dbReference>
<accession>W6RXE9</accession>
<evidence type="ECO:0000256" key="3">
    <source>
        <dbReference type="ARBA" id="ARBA00023136"/>
    </source>
</evidence>
<dbReference type="SMART" id="SM00842">
    <property type="entry name" value="FtsA"/>
    <property type="match status" value="1"/>
</dbReference>
<dbReference type="PATRIC" id="fig|1216932.3.peg.1949"/>
<dbReference type="PANTHER" id="PTHR32432">
    <property type="entry name" value="CELL DIVISION PROTEIN FTSA-RELATED"/>
    <property type="match status" value="1"/>
</dbReference>
<dbReference type="HAMAP" id="MF_02033">
    <property type="entry name" value="FtsA"/>
    <property type="match status" value="1"/>
</dbReference>
<dbReference type="InterPro" id="IPR043129">
    <property type="entry name" value="ATPase_NBD"/>
</dbReference>
<gene>
    <name evidence="5" type="primary">ftsA</name>
    <name evidence="8" type="ORF">CM240_1950</name>
</gene>
<dbReference type="EMBL" id="HG917868">
    <property type="protein sequence ID" value="CDM69108.1"/>
    <property type="molecule type" value="Genomic_DNA"/>
</dbReference>
<organism evidence="8 9">
    <name type="scientific">Clostridium bornimense</name>
    <dbReference type="NCBI Taxonomy" id="1216932"/>
    <lineage>
        <taxon>Bacteria</taxon>
        <taxon>Bacillati</taxon>
        <taxon>Bacillota</taxon>
        <taxon>Clostridia</taxon>
        <taxon>Eubacteriales</taxon>
        <taxon>Clostridiaceae</taxon>
        <taxon>Clostridium</taxon>
    </lineage>
</organism>
<keyword evidence="2 5" id="KW-0132">Cell division</keyword>
<comment type="subcellular location">
    <subcellularLocation>
        <location evidence="5">Cell membrane</location>
        <topology evidence="5">Peripheral membrane protein</topology>
        <orientation evidence="5">Cytoplasmic side</orientation>
    </subcellularLocation>
    <text evidence="5">Localizes to the Z ring in an FtsZ-dependent manner. Targeted to the membrane through a conserved C-terminal amphipathic helix.</text>
</comment>
<dbReference type="Pfam" id="PF02491">
    <property type="entry name" value="SHS2_FTSA"/>
    <property type="match status" value="1"/>
</dbReference>
<feature type="domain" description="SHS2" evidence="7">
    <location>
        <begin position="5"/>
        <end position="193"/>
    </location>
</feature>
<dbReference type="AlphaFoldDB" id="W6RXE9"/>
<dbReference type="OrthoDB" id="9768127at2"/>
<dbReference type="STRING" id="1216932.CM240_1950"/>
<dbReference type="GO" id="GO:0043093">
    <property type="term" value="P:FtsZ-dependent cytokinesis"/>
    <property type="evidence" value="ECO:0007669"/>
    <property type="project" value="UniProtKB-UniRule"/>
</dbReference>
<evidence type="ECO:0000256" key="5">
    <source>
        <dbReference type="HAMAP-Rule" id="MF_02033"/>
    </source>
</evidence>
<evidence type="ECO:0000256" key="2">
    <source>
        <dbReference type="ARBA" id="ARBA00022618"/>
    </source>
</evidence>
<dbReference type="KEGG" id="clt:CM240_1950"/>
<name>W6RXE9_9CLOT</name>
<evidence type="ECO:0000256" key="4">
    <source>
        <dbReference type="ARBA" id="ARBA00023306"/>
    </source>
</evidence>
<comment type="function">
    <text evidence="5 6">Cell division protein that is involved in the assembly of the Z ring. May serve as a membrane anchor for the Z ring.</text>
</comment>
<proteinExistence type="inferred from homology"/>
<keyword evidence="4 5" id="KW-0131">Cell cycle</keyword>
<dbReference type="NCBIfam" id="TIGR01174">
    <property type="entry name" value="ftsA"/>
    <property type="match status" value="1"/>
</dbReference>
<dbReference type="InterPro" id="IPR020823">
    <property type="entry name" value="Cell_div_FtsA"/>
</dbReference>
<evidence type="ECO:0000259" key="7">
    <source>
        <dbReference type="SMART" id="SM00842"/>
    </source>
</evidence>
<dbReference type="InterPro" id="IPR003494">
    <property type="entry name" value="SHS2_FtsA"/>
</dbReference>
<dbReference type="Gene3D" id="3.30.420.40">
    <property type="match status" value="1"/>
</dbReference>
<dbReference type="HOGENOM" id="CLU_037850_1_1_9"/>
<dbReference type="Proteomes" id="UP000019426">
    <property type="component" value="Chromosome M2/40_rep1"/>
</dbReference>
<dbReference type="PANTHER" id="PTHR32432:SF4">
    <property type="entry name" value="CELL DIVISION PROTEIN FTSA"/>
    <property type="match status" value="1"/>
</dbReference>
<dbReference type="eggNOG" id="COG0849">
    <property type="taxonomic scope" value="Bacteria"/>
</dbReference>
<reference evidence="8 9" key="1">
    <citation type="submission" date="2013-11" db="EMBL/GenBank/DDBJ databases">
        <title>Complete genome sequence of Clostridum sp. M2/40.</title>
        <authorList>
            <person name="Wibberg D."/>
            <person name="Puehler A."/>
            <person name="Schlueter A."/>
        </authorList>
    </citation>
    <scope>NUCLEOTIDE SEQUENCE [LARGE SCALE GENOMIC DNA]</scope>
    <source>
        <strain evidence="9">M2/40</strain>
    </source>
</reference>
<keyword evidence="1 5" id="KW-1003">Cell membrane</keyword>
<evidence type="ECO:0000313" key="9">
    <source>
        <dbReference type="Proteomes" id="UP000019426"/>
    </source>
</evidence>
<keyword evidence="3 5" id="KW-0472">Membrane</keyword>
<evidence type="ECO:0000256" key="6">
    <source>
        <dbReference type="PIRNR" id="PIRNR003101"/>
    </source>
</evidence>